<dbReference type="RefSeq" id="WP_180955882.1">
    <property type="nucleotide sequence ID" value="NZ_OCTN01000001.1"/>
</dbReference>
<dbReference type="AlphaFoldDB" id="A0A2C9CRV1"/>
<gene>
    <name evidence="1" type="ORF">SAMN06273572_101964</name>
</gene>
<keyword evidence="2" id="KW-1185">Reference proteome</keyword>
<dbReference type="Pfam" id="PF11233">
    <property type="entry name" value="DUF3035"/>
    <property type="match status" value="1"/>
</dbReference>
<proteinExistence type="predicted"/>
<protein>
    <recommendedName>
        <fullName evidence="3">Beta-barrel assembly machine subunit BamF</fullName>
    </recommendedName>
</protein>
<dbReference type="InterPro" id="IPR021395">
    <property type="entry name" value="DUF3035"/>
</dbReference>
<organism evidence="1 2">
    <name type="scientific">Pontivivens marinum</name>
    <dbReference type="NCBI Taxonomy" id="1690039"/>
    <lineage>
        <taxon>Bacteria</taxon>
        <taxon>Pseudomonadati</taxon>
        <taxon>Pseudomonadota</taxon>
        <taxon>Alphaproteobacteria</taxon>
        <taxon>Rhodobacterales</taxon>
        <taxon>Paracoccaceae</taxon>
        <taxon>Pontivivens</taxon>
    </lineage>
</organism>
<dbReference type="Proteomes" id="UP000220034">
    <property type="component" value="Unassembled WGS sequence"/>
</dbReference>
<dbReference type="EMBL" id="OCTN01000001">
    <property type="protein sequence ID" value="SOH93109.1"/>
    <property type="molecule type" value="Genomic_DNA"/>
</dbReference>
<evidence type="ECO:0000313" key="2">
    <source>
        <dbReference type="Proteomes" id="UP000220034"/>
    </source>
</evidence>
<dbReference type="PROSITE" id="PS51257">
    <property type="entry name" value="PROKAR_LIPOPROTEIN"/>
    <property type="match status" value="1"/>
</dbReference>
<name>A0A2C9CRV1_9RHOB</name>
<evidence type="ECO:0000313" key="1">
    <source>
        <dbReference type="EMBL" id="SOH93109.1"/>
    </source>
</evidence>
<sequence>MKTTFPSTPIRAIAIMAALGAVLVLSACGDDLTEERSLLERAQVRQGGPDPFMVVEHGMLEIPANIRALPTPRPGAVSRVEPQPDQLVAAALGGTTRSFSTGPGAAEQMLLANLRTETIPADLRDEIQTEHQRTLDGADTGIFASAFSSIGNPYRDQQLDPVAELARLRREYPNIVTPNAPLGTPE</sequence>
<evidence type="ECO:0008006" key="3">
    <source>
        <dbReference type="Google" id="ProtNLM"/>
    </source>
</evidence>
<reference evidence="2" key="1">
    <citation type="submission" date="2017-09" db="EMBL/GenBank/DDBJ databases">
        <authorList>
            <person name="Varghese N."/>
            <person name="Submissions S."/>
        </authorList>
    </citation>
    <scope>NUCLEOTIDE SEQUENCE [LARGE SCALE GENOMIC DNA]</scope>
    <source>
        <strain evidence="2">C7</strain>
    </source>
</reference>
<accession>A0A2C9CRV1</accession>